<gene>
    <name evidence="1" type="ORF">SAMN02745823_03832</name>
</gene>
<dbReference type="EMBL" id="FQXV01000024">
    <property type="protein sequence ID" value="SHI24409.1"/>
    <property type="molecule type" value="Genomic_DNA"/>
</dbReference>
<accession>A0A1M5ZJU1</accession>
<protein>
    <submittedName>
        <fullName evidence="1">Uncharacterized protein</fullName>
    </submittedName>
</protein>
<dbReference type="Proteomes" id="UP000183995">
    <property type="component" value="Unassembled WGS sequence"/>
</dbReference>
<sequence length="93" mass="10598">MSRICKYPGCTEPTSTEFNHSCYCATHRSIARREAQNRRNQVRQNNRAAQTGSVPTSYDFLKKFKPYIDETKRTGLSYGQQNAPTVVVRGEHG</sequence>
<reference evidence="1 2" key="1">
    <citation type="submission" date="2016-11" db="EMBL/GenBank/DDBJ databases">
        <authorList>
            <person name="Jaros S."/>
            <person name="Januszkiewicz K."/>
            <person name="Wedrychowicz H."/>
        </authorList>
    </citation>
    <scope>NUCLEOTIDE SEQUENCE [LARGE SCALE GENOMIC DNA]</scope>
    <source>
        <strain evidence="1 2">DSM 10068</strain>
    </source>
</reference>
<organism evidence="1 2">
    <name type="scientific">Sporobacter termitidis DSM 10068</name>
    <dbReference type="NCBI Taxonomy" id="1123282"/>
    <lineage>
        <taxon>Bacteria</taxon>
        <taxon>Bacillati</taxon>
        <taxon>Bacillota</taxon>
        <taxon>Clostridia</taxon>
        <taxon>Eubacteriales</taxon>
        <taxon>Oscillospiraceae</taxon>
        <taxon>Sporobacter</taxon>
    </lineage>
</organism>
<evidence type="ECO:0000313" key="1">
    <source>
        <dbReference type="EMBL" id="SHI24409.1"/>
    </source>
</evidence>
<proteinExistence type="predicted"/>
<evidence type="ECO:0000313" key="2">
    <source>
        <dbReference type="Proteomes" id="UP000183995"/>
    </source>
</evidence>
<name>A0A1M5ZJU1_9FIRM</name>
<dbReference type="RefSeq" id="WP_143162432.1">
    <property type="nucleotide sequence ID" value="NZ_FQXV01000024.1"/>
</dbReference>
<keyword evidence="2" id="KW-1185">Reference proteome</keyword>
<dbReference type="STRING" id="1123282.SAMN02745823_03832"/>
<dbReference type="AlphaFoldDB" id="A0A1M5ZJU1"/>